<evidence type="ECO:0000313" key="3">
    <source>
        <dbReference type="Proteomes" id="UP000602510"/>
    </source>
</evidence>
<feature type="region of interest" description="Disordered" evidence="1">
    <location>
        <begin position="43"/>
        <end position="93"/>
    </location>
</feature>
<comment type="caution">
    <text evidence="2">The sequence shown here is derived from an EMBL/GenBank/DDBJ whole genome shotgun (WGS) entry which is preliminary data.</text>
</comment>
<feature type="compositionally biased region" description="Basic and acidic residues" evidence="1">
    <location>
        <begin position="68"/>
        <end position="77"/>
    </location>
</feature>
<evidence type="ECO:0000313" key="2">
    <source>
        <dbReference type="EMBL" id="KAF4044567.1"/>
    </source>
</evidence>
<protein>
    <submittedName>
        <fullName evidence="2">Uncharacterized protein</fullName>
    </submittedName>
</protein>
<sequence length="186" mass="20064">MDLASLLNAVSPTVSSPRFSPTCEYTCPSVSALSEALSDLPPLMEDQANAGDEPGLGTPTESQVAMDSEPRNTRVETRSMSASGISVEITPPPEDTYSSEDAAIAALHAWTKNHGFNVTKRRAFTSATAGDAVWKVVSIVIEVASRILVCCLGGTLQHLQLDFWLNGTPYKFHIFSKAIDLQRFFA</sequence>
<dbReference type="Proteomes" id="UP000602510">
    <property type="component" value="Unassembled WGS sequence"/>
</dbReference>
<dbReference type="EMBL" id="WSZM01000067">
    <property type="protein sequence ID" value="KAF4044567.1"/>
    <property type="molecule type" value="Genomic_DNA"/>
</dbReference>
<keyword evidence="3" id="KW-1185">Reference proteome</keyword>
<evidence type="ECO:0000256" key="1">
    <source>
        <dbReference type="SAM" id="MobiDB-lite"/>
    </source>
</evidence>
<organism evidence="2 3">
    <name type="scientific">Phytophthora infestans</name>
    <name type="common">Potato late blight agent</name>
    <name type="synonym">Botrytis infestans</name>
    <dbReference type="NCBI Taxonomy" id="4787"/>
    <lineage>
        <taxon>Eukaryota</taxon>
        <taxon>Sar</taxon>
        <taxon>Stramenopiles</taxon>
        <taxon>Oomycota</taxon>
        <taxon>Peronosporomycetes</taxon>
        <taxon>Peronosporales</taxon>
        <taxon>Peronosporaceae</taxon>
        <taxon>Phytophthora</taxon>
    </lineage>
</organism>
<gene>
    <name evidence="2" type="ORF">GN244_ATG03112</name>
</gene>
<accession>A0A833T052</accession>
<dbReference type="AlphaFoldDB" id="A0A833T052"/>
<reference evidence="2" key="1">
    <citation type="submission" date="2020-04" db="EMBL/GenBank/DDBJ databases">
        <title>Hybrid Assembly of Korean Phytophthora infestans isolates.</title>
        <authorList>
            <person name="Prokchorchik M."/>
            <person name="Lee Y."/>
            <person name="Seo J."/>
            <person name="Cho J.-H."/>
            <person name="Park Y.-E."/>
            <person name="Jang D.-C."/>
            <person name="Im J.-S."/>
            <person name="Choi J.-G."/>
            <person name="Park H.-J."/>
            <person name="Lee G.-B."/>
            <person name="Lee Y.-G."/>
            <person name="Hong S.-Y."/>
            <person name="Cho K."/>
            <person name="Sohn K.H."/>
        </authorList>
    </citation>
    <scope>NUCLEOTIDE SEQUENCE</scope>
    <source>
        <strain evidence="2">KR_1_A1</strain>
    </source>
</reference>
<name>A0A833T052_PHYIN</name>
<proteinExistence type="predicted"/>